<keyword evidence="3" id="KW-1133">Transmembrane helix</keyword>
<evidence type="ECO:0000313" key="4">
    <source>
        <dbReference type="EMBL" id="VAW35009.1"/>
    </source>
</evidence>
<dbReference type="GO" id="GO:0008276">
    <property type="term" value="F:protein methyltransferase activity"/>
    <property type="evidence" value="ECO:0007669"/>
    <property type="project" value="TreeGrafter"/>
</dbReference>
<dbReference type="AlphaFoldDB" id="A0A3B0VDW0"/>
<name>A0A3B0VDW0_9ZZZZ</name>
<evidence type="ECO:0000256" key="1">
    <source>
        <dbReference type="ARBA" id="ARBA00022603"/>
    </source>
</evidence>
<keyword evidence="1 4" id="KW-0489">Methyltransferase</keyword>
<reference evidence="4" key="1">
    <citation type="submission" date="2018-06" db="EMBL/GenBank/DDBJ databases">
        <authorList>
            <person name="Zhirakovskaya E."/>
        </authorList>
    </citation>
    <scope>NUCLEOTIDE SEQUENCE</scope>
</reference>
<dbReference type="SUPFAM" id="SSF53335">
    <property type="entry name" value="S-adenosyl-L-methionine-dependent methyltransferases"/>
    <property type="match status" value="1"/>
</dbReference>
<organism evidence="4">
    <name type="scientific">hydrothermal vent metagenome</name>
    <dbReference type="NCBI Taxonomy" id="652676"/>
    <lineage>
        <taxon>unclassified sequences</taxon>
        <taxon>metagenomes</taxon>
        <taxon>ecological metagenomes</taxon>
    </lineage>
</organism>
<proteinExistence type="predicted"/>
<sequence>MSVNPVFSEYTGGGRLYVIVRGREPLLSTNLSRLSSCTGVEKLADDILVVSAEAGTNVDEFLRRTAGVTSVFGAEIVEARLGGDDDDQNEIFIAGFKVVAGTAEITAGAPGKRPVILEPGLAFGSGHHPSTRLMGRGLEYIAAHCGSFPEPVLDIGCGSGILSIICARLGGRHISGLDINPTAVAGARRNVILNGLEDRVRISSKPIKEIKGSFGLVTANISPVVLFEIIPLLPGLLTAGGILLMAGMRGAQMDDLLNILSKNGLDGHRRVYKDGAWRGLFLQTLQVKKDLKEE</sequence>
<evidence type="ECO:0000256" key="3">
    <source>
        <dbReference type="SAM" id="Phobius"/>
    </source>
</evidence>
<gene>
    <name evidence="4" type="ORF">MNBD_DELTA03-975</name>
</gene>
<dbReference type="EMBL" id="UOEX01000111">
    <property type="protein sequence ID" value="VAW35009.1"/>
    <property type="molecule type" value="Genomic_DNA"/>
</dbReference>
<keyword evidence="3" id="KW-0472">Membrane</keyword>
<keyword evidence="4" id="KW-0689">Ribosomal protein</keyword>
<accession>A0A3B0VDW0</accession>
<dbReference type="Pfam" id="PF06325">
    <property type="entry name" value="PrmA"/>
    <property type="match status" value="1"/>
</dbReference>
<keyword evidence="2 4" id="KW-0808">Transferase</keyword>
<dbReference type="InterPro" id="IPR050078">
    <property type="entry name" value="Ribosomal_L11_MeTrfase_PrmA"/>
</dbReference>
<protein>
    <submittedName>
        <fullName evidence="4">Ribosomal protein L11 methyltransferase</fullName>
    </submittedName>
</protein>
<keyword evidence="4" id="KW-0687">Ribonucleoprotein</keyword>
<dbReference type="Gene3D" id="3.40.50.150">
    <property type="entry name" value="Vaccinia Virus protein VP39"/>
    <property type="match status" value="1"/>
</dbReference>
<dbReference type="GO" id="GO:0032259">
    <property type="term" value="P:methylation"/>
    <property type="evidence" value="ECO:0007669"/>
    <property type="project" value="UniProtKB-KW"/>
</dbReference>
<dbReference type="PANTHER" id="PTHR43648:SF1">
    <property type="entry name" value="ELECTRON TRANSFER FLAVOPROTEIN BETA SUBUNIT LYSINE METHYLTRANSFERASE"/>
    <property type="match status" value="1"/>
</dbReference>
<dbReference type="GO" id="GO:0005840">
    <property type="term" value="C:ribosome"/>
    <property type="evidence" value="ECO:0007669"/>
    <property type="project" value="UniProtKB-KW"/>
</dbReference>
<keyword evidence="3" id="KW-0812">Transmembrane</keyword>
<dbReference type="CDD" id="cd02440">
    <property type="entry name" value="AdoMet_MTases"/>
    <property type="match status" value="1"/>
</dbReference>
<evidence type="ECO:0000256" key="2">
    <source>
        <dbReference type="ARBA" id="ARBA00022679"/>
    </source>
</evidence>
<dbReference type="PANTHER" id="PTHR43648">
    <property type="entry name" value="ELECTRON TRANSFER FLAVOPROTEIN BETA SUBUNIT LYSINE METHYLTRANSFERASE"/>
    <property type="match status" value="1"/>
</dbReference>
<dbReference type="InterPro" id="IPR029063">
    <property type="entry name" value="SAM-dependent_MTases_sf"/>
</dbReference>
<feature type="transmembrane region" description="Helical" evidence="3">
    <location>
        <begin position="224"/>
        <end position="246"/>
    </location>
</feature>